<dbReference type="GO" id="GO:0009231">
    <property type="term" value="P:riboflavin biosynthetic process"/>
    <property type="evidence" value="ECO:0007669"/>
    <property type="project" value="InterPro"/>
</dbReference>
<comment type="caution">
    <text evidence="5">The sequence shown here is derived from an EMBL/GenBank/DDBJ whole genome shotgun (WGS) entry which is preliminary data.</text>
</comment>
<dbReference type="EMBL" id="JAUSUZ010000001">
    <property type="protein sequence ID" value="MDQ0368653.1"/>
    <property type="molecule type" value="Genomic_DNA"/>
</dbReference>
<reference evidence="5 6" key="1">
    <citation type="submission" date="2023-07" db="EMBL/GenBank/DDBJ databases">
        <title>Sequencing the genomes of 1000 actinobacteria strains.</title>
        <authorList>
            <person name="Klenk H.-P."/>
        </authorList>
    </citation>
    <scope>NUCLEOTIDE SEQUENCE [LARGE SCALE GENOMIC DNA]</scope>
    <source>
        <strain evidence="5 6">DSM 44709</strain>
    </source>
</reference>
<keyword evidence="6" id="KW-1185">Reference proteome</keyword>
<organism evidence="5 6">
    <name type="scientific">Catenuloplanes indicus</name>
    <dbReference type="NCBI Taxonomy" id="137267"/>
    <lineage>
        <taxon>Bacteria</taxon>
        <taxon>Bacillati</taxon>
        <taxon>Actinomycetota</taxon>
        <taxon>Actinomycetes</taxon>
        <taxon>Micromonosporales</taxon>
        <taxon>Micromonosporaceae</taxon>
        <taxon>Catenuloplanes</taxon>
    </lineage>
</organism>
<accession>A0AAE3W2D2</accession>
<dbReference type="RefSeq" id="WP_307243336.1">
    <property type="nucleotide sequence ID" value="NZ_JAUSUZ010000001.1"/>
</dbReference>
<evidence type="ECO:0000256" key="2">
    <source>
        <dbReference type="ARBA" id="ARBA00022857"/>
    </source>
</evidence>
<evidence type="ECO:0000313" key="5">
    <source>
        <dbReference type="EMBL" id="MDQ0368653.1"/>
    </source>
</evidence>
<sequence length="238" mass="24416">MRALGYAEADLVAAYAVERPSLRVNFVASADGAATLDGRSGGLGNANDQHILGLLRQLADVLVVGAGTLRAEGYGPLALGDDAVAHRRAHGLPDHPRLAVVSARLHGLGPEHPSFAAAPVRPLVITIGASPAERRRALADVADVLICGDDELDAAALPGLLAGRGLPGVLCEGGPALFGALVAADVVDELCLTLSPWLAGAGASRIVAGPPSVPRALGLRHVLSDDELLFLRYARRRG</sequence>
<name>A0AAE3W2D2_9ACTN</name>
<feature type="domain" description="Bacterial bifunctional deaminase-reductase C-terminal" evidence="4">
    <location>
        <begin position="20"/>
        <end position="222"/>
    </location>
</feature>
<dbReference type="AlphaFoldDB" id="A0AAE3W2D2"/>
<dbReference type="InterPro" id="IPR024072">
    <property type="entry name" value="DHFR-like_dom_sf"/>
</dbReference>
<comment type="pathway">
    <text evidence="1">Cofactor biosynthesis; riboflavin biosynthesis.</text>
</comment>
<dbReference type="PANTHER" id="PTHR38011:SF7">
    <property type="entry name" value="2,5-DIAMINO-6-RIBOSYLAMINO-4(3H)-PYRIMIDINONE 5'-PHOSPHATE REDUCTASE"/>
    <property type="match status" value="1"/>
</dbReference>
<dbReference type="Gene3D" id="3.40.430.10">
    <property type="entry name" value="Dihydrofolate Reductase, subunit A"/>
    <property type="match status" value="1"/>
</dbReference>
<dbReference type="NCBIfam" id="NF010663">
    <property type="entry name" value="PRK14059.1-1"/>
    <property type="match status" value="1"/>
</dbReference>
<dbReference type="Pfam" id="PF01872">
    <property type="entry name" value="RibD_C"/>
    <property type="match status" value="1"/>
</dbReference>
<gene>
    <name evidence="5" type="ORF">J2S42_005322</name>
</gene>
<keyword evidence="2" id="KW-0521">NADP</keyword>
<evidence type="ECO:0000313" key="6">
    <source>
        <dbReference type="Proteomes" id="UP001240236"/>
    </source>
</evidence>
<dbReference type="Proteomes" id="UP001240236">
    <property type="component" value="Unassembled WGS sequence"/>
</dbReference>
<keyword evidence="3" id="KW-0560">Oxidoreductase</keyword>
<dbReference type="GO" id="GO:0008703">
    <property type="term" value="F:5-amino-6-(5-phosphoribosylamino)uracil reductase activity"/>
    <property type="evidence" value="ECO:0007669"/>
    <property type="project" value="InterPro"/>
</dbReference>
<protein>
    <submittedName>
        <fullName evidence="5">Riboflavin biosynthesis pyrimidine reductase</fullName>
    </submittedName>
</protein>
<dbReference type="PANTHER" id="PTHR38011">
    <property type="entry name" value="DIHYDROFOLATE REDUCTASE FAMILY PROTEIN (AFU_ORTHOLOGUE AFUA_8G06820)"/>
    <property type="match status" value="1"/>
</dbReference>
<evidence type="ECO:0000259" key="4">
    <source>
        <dbReference type="Pfam" id="PF01872"/>
    </source>
</evidence>
<evidence type="ECO:0000256" key="3">
    <source>
        <dbReference type="ARBA" id="ARBA00023002"/>
    </source>
</evidence>
<dbReference type="SUPFAM" id="SSF53597">
    <property type="entry name" value="Dihydrofolate reductase-like"/>
    <property type="match status" value="1"/>
</dbReference>
<dbReference type="InterPro" id="IPR002734">
    <property type="entry name" value="RibDG_C"/>
</dbReference>
<proteinExistence type="predicted"/>
<dbReference type="InterPro" id="IPR050765">
    <property type="entry name" value="Riboflavin_Biosynth_HTPR"/>
</dbReference>
<evidence type="ECO:0000256" key="1">
    <source>
        <dbReference type="ARBA" id="ARBA00005104"/>
    </source>
</evidence>